<accession>A0AAW1Q097</accession>
<gene>
    <name evidence="3" type="ORF">WJX72_000282</name>
</gene>
<keyword evidence="4" id="KW-1185">Reference proteome</keyword>
<dbReference type="AlphaFoldDB" id="A0AAW1Q097"/>
<dbReference type="Gene3D" id="1.10.10.750">
    <property type="entry name" value="Ypt/Rab-GAP domain of gyp1p, domain 1"/>
    <property type="match status" value="1"/>
</dbReference>
<dbReference type="GO" id="GO:0005096">
    <property type="term" value="F:GTPase activator activity"/>
    <property type="evidence" value="ECO:0007669"/>
    <property type="project" value="TreeGrafter"/>
</dbReference>
<protein>
    <recommendedName>
        <fullName evidence="2">Rab-GAP TBC domain-containing protein</fullName>
    </recommendedName>
</protein>
<evidence type="ECO:0000256" key="1">
    <source>
        <dbReference type="SAM" id="MobiDB-lite"/>
    </source>
</evidence>
<evidence type="ECO:0000259" key="2">
    <source>
        <dbReference type="PROSITE" id="PS50086"/>
    </source>
</evidence>
<evidence type="ECO:0000313" key="4">
    <source>
        <dbReference type="Proteomes" id="UP001489004"/>
    </source>
</evidence>
<reference evidence="3 4" key="1">
    <citation type="journal article" date="2024" name="Nat. Commun.">
        <title>Phylogenomics reveals the evolutionary origins of lichenization in chlorophyte algae.</title>
        <authorList>
            <person name="Puginier C."/>
            <person name="Libourel C."/>
            <person name="Otte J."/>
            <person name="Skaloud P."/>
            <person name="Haon M."/>
            <person name="Grisel S."/>
            <person name="Petersen M."/>
            <person name="Berrin J.G."/>
            <person name="Delaux P.M."/>
            <person name="Dal Grande F."/>
            <person name="Keller J."/>
        </authorList>
    </citation>
    <scope>NUCLEOTIDE SEQUENCE [LARGE SCALE GENOMIC DNA]</scope>
    <source>
        <strain evidence="3 4">SAG 2043</strain>
    </source>
</reference>
<dbReference type="FunFam" id="1.10.8.270:FF:000016">
    <property type="entry name" value="TBC1 domain family member 2A"/>
    <property type="match status" value="1"/>
</dbReference>
<comment type="caution">
    <text evidence="3">The sequence shown here is derived from an EMBL/GenBank/DDBJ whole genome shotgun (WGS) entry which is preliminary data.</text>
</comment>
<dbReference type="PANTHER" id="PTHR47219">
    <property type="entry name" value="RAB GTPASE-ACTIVATING PROTEIN 1-LIKE"/>
    <property type="match status" value="1"/>
</dbReference>
<dbReference type="SUPFAM" id="SSF47923">
    <property type="entry name" value="Ypt/Rab-GAP domain of gyp1p"/>
    <property type="match status" value="2"/>
</dbReference>
<feature type="domain" description="Rab-GAP TBC" evidence="2">
    <location>
        <begin position="73"/>
        <end position="266"/>
    </location>
</feature>
<evidence type="ECO:0000313" key="3">
    <source>
        <dbReference type="EMBL" id="KAK9814070.1"/>
    </source>
</evidence>
<feature type="compositionally biased region" description="Polar residues" evidence="1">
    <location>
        <begin position="393"/>
        <end position="404"/>
    </location>
</feature>
<feature type="region of interest" description="Disordered" evidence="1">
    <location>
        <begin position="384"/>
        <end position="404"/>
    </location>
</feature>
<name>A0AAW1Q097_9CHLO</name>
<dbReference type="GO" id="GO:0031267">
    <property type="term" value="F:small GTPase binding"/>
    <property type="evidence" value="ECO:0007669"/>
    <property type="project" value="TreeGrafter"/>
</dbReference>
<dbReference type="PROSITE" id="PS50086">
    <property type="entry name" value="TBC_RABGAP"/>
    <property type="match status" value="1"/>
</dbReference>
<dbReference type="Gene3D" id="1.10.472.80">
    <property type="entry name" value="Ypt/Rab-GAP domain of gyp1p, domain 3"/>
    <property type="match status" value="1"/>
</dbReference>
<dbReference type="Proteomes" id="UP001489004">
    <property type="component" value="Unassembled WGS sequence"/>
</dbReference>
<proteinExistence type="predicted"/>
<organism evidence="3 4">
    <name type="scientific">[Myrmecia] bisecta</name>
    <dbReference type="NCBI Taxonomy" id="41462"/>
    <lineage>
        <taxon>Eukaryota</taxon>
        <taxon>Viridiplantae</taxon>
        <taxon>Chlorophyta</taxon>
        <taxon>core chlorophytes</taxon>
        <taxon>Trebouxiophyceae</taxon>
        <taxon>Trebouxiales</taxon>
        <taxon>Trebouxiaceae</taxon>
        <taxon>Myrmecia</taxon>
    </lineage>
</organism>
<dbReference type="PANTHER" id="PTHR47219:SF20">
    <property type="entry name" value="TBC1 DOMAIN FAMILY MEMBER 2B"/>
    <property type="match status" value="1"/>
</dbReference>
<dbReference type="EMBL" id="JALJOR010000007">
    <property type="protein sequence ID" value="KAK9814070.1"/>
    <property type="molecule type" value="Genomic_DNA"/>
</dbReference>
<sequence>MLRLSDGHSPSAAGPTSTVVDEYGFEISCTPEQLAVRQQCADKAHQLVGKWGKLGGPKELPKPDKLKKYCRKGVPPQFRGWVWLQTSGAAARKAGQMANYYEAMVHMGEATSDWEHQIELDLPRTFPANQWISSEEGQTALRRVLLAFSVHKPQVGYCQGMNYIGAMLLLVMDRGEEDAFWVLVSLIDDGGILYRDMYANNLAGTHVELRSLDELVTSKLPKLHAHLQALNCDISIIATDWFLCIFCTTLPSETAARVWDALFSEGPKIIFRVALALLKMHEEALLAQDNPGYVLRELRTVVSQMHDRDRLMKVAFDGIGSMPMAKIDNFRERKQEVVDVEMRRRESRQALQAAIKESHSEGNEFTALGMSGFAEKIRSSYKARLGGSGAATPEQNGSPAKQRA</sequence>
<dbReference type="SMART" id="SM00164">
    <property type="entry name" value="TBC"/>
    <property type="match status" value="1"/>
</dbReference>
<dbReference type="InterPro" id="IPR050302">
    <property type="entry name" value="Rab_GAP_TBC_domain"/>
</dbReference>
<dbReference type="InterPro" id="IPR035969">
    <property type="entry name" value="Rab-GAP_TBC_sf"/>
</dbReference>
<dbReference type="Gene3D" id="1.10.8.270">
    <property type="entry name" value="putative rabgap domain of human tbc1 domain family member 14 like domains"/>
    <property type="match status" value="1"/>
</dbReference>
<dbReference type="Pfam" id="PF00566">
    <property type="entry name" value="RabGAP-TBC"/>
    <property type="match status" value="1"/>
</dbReference>
<dbReference type="InterPro" id="IPR000195">
    <property type="entry name" value="Rab-GAP-TBC_dom"/>
</dbReference>